<dbReference type="Pfam" id="PF13377">
    <property type="entry name" value="Peripla_BP_3"/>
    <property type="match status" value="1"/>
</dbReference>
<comment type="caution">
    <text evidence="1">The sequence shown here is derived from an EMBL/GenBank/DDBJ whole genome shotgun (WGS) entry which is preliminary data.</text>
</comment>
<dbReference type="InterPro" id="IPR046335">
    <property type="entry name" value="LacI/GalR-like_sensor"/>
</dbReference>
<dbReference type="SUPFAM" id="SSF47413">
    <property type="entry name" value="lambda repressor-like DNA-binding domains"/>
    <property type="match status" value="1"/>
</dbReference>
<dbReference type="SUPFAM" id="SSF53822">
    <property type="entry name" value="Periplasmic binding protein-like I"/>
    <property type="match status" value="1"/>
</dbReference>
<dbReference type="PROSITE" id="PS50932">
    <property type="entry name" value="HTH_LACI_2"/>
    <property type="match status" value="1"/>
</dbReference>
<proteinExistence type="predicted"/>
<dbReference type="GO" id="GO:0000976">
    <property type="term" value="F:transcription cis-regulatory region binding"/>
    <property type="evidence" value="ECO:0007669"/>
    <property type="project" value="TreeGrafter"/>
</dbReference>
<dbReference type="GO" id="GO:0003700">
    <property type="term" value="F:DNA-binding transcription factor activity"/>
    <property type="evidence" value="ECO:0007669"/>
    <property type="project" value="TreeGrafter"/>
</dbReference>
<reference evidence="1 2" key="1">
    <citation type="submission" date="2019-03" db="EMBL/GenBank/DDBJ databases">
        <title>Genomics of glacier-inhabiting Cryobacterium strains.</title>
        <authorList>
            <person name="Liu Q."/>
            <person name="Xin Y.-H."/>
        </authorList>
    </citation>
    <scope>NUCLEOTIDE SEQUENCE [LARGE SCALE GENOMIC DNA]</scope>
    <source>
        <strain evidence="1 2">CGMCC 1.4292</strain>
    </source>
</reference>
<evidence type="ECO:0000313" key="1">
    <source>
        <dbReference type="EMBL" id="TFD79099.1"/>
    </source>
</evidence>
<dbReference type="SMART" id="SM00354">
    <property type="entry name" value="HTH_LACI"/>
    <property type="match status" value="1"/>
</dbReference>
<dbReference type="AlphaFoldDB" id="A0A4Y8KMV3"/>
<dbReference type="OrthoDB" id="3510266at2"/>
<protein>
    <submittedName>
        <fullName evidence="1">LacI family transcriptional regulator</fullName>
    </submittedName>
</protein>
<dbReference type="PANTHER" id="PTHR30146:SF153">
    <property type="entry name" value="LACTOSE OPERON REPRESSOR"/>
    <property type="match status" value="1"/>
</dbReference>
<dbReference type="RefSeq" id="WP_134173226.1">
    <property type="nucleotide sequence ID" value="NZ_SODI01000001.1"/>
</dbReference>
<dbReference type="Pfam" id="PF00356">
    <property type="entry name" value="LacI"/>
    <property type="match status" value="1"/>
</dbReference>
<dbReference type="CDD" id="cd01392">
    <property type="entry name" value="HTH_LacI"/>
    <property type="match status" value="1"/>
</dbReference>
<dbReference type="PANTHER" id="PTHR30146">
    <property type="entry name" value="LACI-RELATED TRANSCRIPTIONAL REPRESSOR"/>
    <property type="match status" value="1"/>
</dbReference>
<sequence>MAGIEDVARLAGVSTATVSRTLSGRGPVKPATRLKVEAAAGELGYVVSASASSLASGRTKNIGVVVPFLGSWFFSSVVEGAQRALLRNGYDLTLYNLSGGGDERASVFEHFLLRQRLDAVIAVSLELTEHEVDRLHAVGKPIVGVGVGGPSNGVRTLTIDDAAVARRATEHLLALGHTRIGHVGGSKELDLDFHLPTNRRLGYEGALEAAEIAVSVDLFEPANFTMRGGYQATRRLLERDDGRPSAIFAASDEMAIGCILAARDLGLSVPHDVSVIGIDDHNLADFFGLTTMAQFPQAQGEKAVDILMEQLHPRPHEPGDLNLPMPFELITRSSTAPPRAESAYRGAGDLSRHRGTGPVR</sequence>
<organism evidence="1 2">
    <name type="scientific">Cryobacterium psychrophilum</name>
    <dbReference type="NCBI Taxonomy" id="41988"/>
    <lineage>
        <taxon>Bacteria</taxon>
        <taxon>Bacillati</taxon>
        <taxon>Actinomycetota</taxon>
        <taxon>Actinomycetes</taxon>
        <taxon>Micrococcales</taxon>
        <taxon>Microbacteriaceae</taxon>
        <taxon>Cryobacterium</taxon>
    </lineage>
</organism>
<dbReference type="Gene3D" id="1.10.260.40">
    <property type="entry name" value="lambda repressor-like DNA-binding domains"/>
    <property type="match status" value="1"/>
</dbReference>
<evidence type="ECO:0000313" key="2">
    <source>
        <dbReference type="Proteomes" id="UP000298218"/>
    </source>
</evidence>
<name>A0A4Y8KMV3_9MICO</name>
<keyword evidence="2" id="KW-1185">Reference proteome</keyword>
<dbReference type="CDD" id="cd06267">
    <property type="entry name" value="PBP1_LacI_sugar_binding-like"/>
    <property type="match status" value="1"/>
</dbReference>
<dbReference type="InterPro" id="IPR028082">
    <property type="entry name" value="Peripla_BP_I"/>
</dbReference>
<dbReference type="EMBL" id="SOHQ01000026">
    <property type="protein sequence ID" value="TFD79099.1"/>
    <property type="molecule type" value="Genomic_DNA"/>
</dbReference>
<gene>
    <name evidence="1" type="ORF">E3T53_08385</name>
</gene>
<dbReference type="Proteomes" id="UP000298218">
    <property type="component" value="Unassembled WGS sequence"/>
</dbReference>
<dbReference type="Gene3D" id="3.40.50.2300">
    <property type="match status" value="2"/>
</dbReference>
<dbReference type="InterPro" id="IPR000843">
    <property type="entry name" value="HTH_LacI"/>
</dbReference>
<accession>A0A4Y8KMV3</accession>
<dbReference type="InterPro" id="IPR010982">
    <property type="entry name" value="Lambda_DNA-bd_dom_sf"/>
</dbReference>